<keyword evidence="3" id="KW-0106">Calcium</keyword>
<keyword evidence="2" id="KW-0479">Metal-binding</keyword>
<dbReference type="CDD" id="cd22827">
    <property type="entry name" value="Gal_Rha_Lectin_SUL-I-like"/>
    <property type="match status" value="1"/>
</dbReference>
<dbReference type="InterPro" id="IPR008979">
    <property type="entry name" value="Galactose-bd-like_sf"/>
</dbReference>
<dbReference type="PROSITE" id="PS50228">
    <property type="entry name" value="SUEL_LECTIN"/>
    <property type="match status" value="1"/>
</dbReference>
<evidence type="ECO:0000256" key="1">
    <source>
        <dbReference type="ARBA" id="ARBA00022572"/>
    </source>
</evidence>
<evidence type="ECO:0000259" key="8">
    <source>
        <dbReference type="PROSITE" id="PS50041"/>
    </source>
</evidence>
<keyword evidence="1 5" id="KW-0420">Kringle</keyword>
<dbReference type="Pfam" id="PF00059">
    <property type="entry name" value="Lectin_C"/>
    <property type="match status" value="3"/>
</dbReference>
<dbReference type="CDD" id="cd00037">
    <property type="entry name" value="CLECT"/>
    <property type="match status" value="3"/>
</dbReference>
<name>A0A8S4MMF1_BRALA</name>
<dbReference type="SMART" id="SM00034">
    <property type="entry name" value="CLECT"/>
    <property type="match status" value="3"/>
</dbReference>
<evidence type="ECO:0000256" key="2">
    <source>
        <dbReference type="ARBA" id="ARBA00022723"/>
    </source>
</evidence>
<dbReference type="Gene3D" id="3.10.100.10">
    <property type="entry name" value="Mannose-Binding Protein A, subunit A"/>
    <property type="match status" value="3"/>
</dbReference>
<dbReference type="OrthoDB" id="547680at2759"/>
<dbReference type="InterPro" id="IPR012314">
    <property type="entry name" value="Pept_M12B_GON-ADAMTSs"/>
</dbReference>
<dbReference type="InterPro" id="IPR018378">
    <property type="entry name" value="C-type_lectin_CS"/>
</dbReference>
<evidence type="ECO:0000313" key="12">
    <source>
        <dbReference type="EMBL" id="CAH1276937.1"/>
    </source>
</evidence>
<evidence type="ECO:0000313" key="13">
    <source>
        <dbReference type="Proteomes" id="UP000838412"/>
    </source>
</evidence>
<gene>
    <name evidence="12" type="primary">LPA</name>
    <name evidence="12" type="ORF">BLAG_LOCUS25858</name>
</gene>
<evidence type="ECO:0000259" key="9">
    <source>
        <dbReference type="PROSITE" id="PS50070"/>
    </source>
</evidence>
<dbReference type="SUPFAM" id="SSF49785">
    <property type="entry name" value="Galactose-binding domain-like"/>
    <property type="match status" value="1"/>
</dbReference>
<dbReference type="PROSITE" id="PS50070">
    <property type="entry name" value="KRINGLE_2"/>
    <property type="match status" value="1"/>
</dbReference>
<dbReference type="InterPro" id="IPR050801">
    <property type="entry name" value="Ca-Dep_Lectins_ImmuneDev"/>
</dbReference>
<dbReference type="PROSITE" id="PS00021">
    <property type="entry name" value="KRINGLE_1"/>
    <property type="match status" value="1"/>
</dbReference>
<dbReference type="InterPro" id="IPR018056">
    <property type="entry name" value="Kringle_CS"/>
</dbReference>
<dbReference type="GO" id="GO:0004222">
    <property type="term" value="F:metalloendopeptidase activity"/>
    <property type="evidence" value="ECO:0007669"/>
    <property type="project" value="InterPro"/>
</dbReference>
<evidence type="ECO:0000256" key="3">
    <source>
        <dbReference type="ARBA" id="ARBA00022837"/>
    </source>
</evidence>
<dbReference type="FunFam" id="2.40.20.10:FF:000020">
    <property type="entry name" value="Uncharacterized protein"/>
    <property type="match status" value="1"/>
</dbReference>
<proteinExistence type="predicted"/>
<dbReference type="InterPro" id="IPR006585">
    <property type="entry name" value="FTP1"/>
</dbReference>
<dbReference type="Gene3D" id="1.20.5.490">
    <property type="entry name" value="Single helix bin"/>
    <property type="match status" value="2"/>
</dbReference>
<dbReference type="InterPro" id="IPR016186">
    <property type="entry name" value="C-type_lectin-like/link_sf"/>
</dbReference>
<feature type="disulfide bond" evidence="5">
    <location>
        <begin position="1241"/>
        <end position="1280"/>
    </location>
</feature>
<dbReference type="InterPro" id="IPR043159">
    <property type="entry name" value="Lectin_gal-bd_sf"/>
</dbReference>
<dbReference type="Pfam" id="PF22633">
    <property type="entry name" value="F5_F8_type_C_2"/>
    <property type="match status" value="1"/>
</dbReference>
<dbReference type="FunFam" id="2.60.120.260:FF:000105">
    <property type="entry name" value="Sushi, von Willebrand factor type A, EGF and pentraxin domain-containing protein 1"/>
    <property type="match status" value="1"/>
</dbReference>
<dbReference type="PANTHER" id="PTHR22801">
    <property type="entry name" value="LITHOSTATHINE"/>
    <property type="match status" value="1"/>
</dbReference>
<keyword evidence="6" id="KW-0175">Coiled coil</keyword>
<feature type="domain" description="SUEL-type lectin" evidence="10">
    <location>
        <begin position="1829"/>
        <end position="1919"/>
    </location>
</feature>
<dbReference type="Pfam" id="PF02140">
    <property type="entry name" value="SUEL_Lectin"/>
    <property type="match status" value="1"/>
</dbReference>
<dbReference type="Pfam" id="PF00051">
    <property type="entry name" value="Kringle"/>
    <property type="match status" value="1"/>
</dbReference>
<evidence type="ECO:0000259" key="11">
    <source>
        <dbReference type="PROSITE" id="PS51046"/>
    </source>
</evidence>
<dbReference type="GO" id="GO:0030246">
    <property type="term" value="F:carbohydrate binding"/>
    <property type="evidence" value="ECO:0007669"/>
    <property type="project" value="InterPro"/>
</dbReference>
<dbReference type="SMART" id="SM00130">
    <property type="entry name" value="KR"/>
    <property type="match status" value="1"/>
</dbReference>
<feature type="non-terminal residue" evidence="12">
    <location>
        <position position="1921"/>
    </location>
</feature>
<feature type="domain" description="GON" evidence="11">
    <location>
        <begin position="975"/>
        <end position="1178"/>
    </location>
</feature>
<dbReference type="PANTHER" id="PTHR22801:SF63">
    <property type="entry name" value="C-TYPE LECTIN DOMAIN-CONTAINING PROTEIN"/>
    <property type="match status" value="1"/>
</dbReference>
<evidence type="ECO:0000259" key="10">
    <source>
        <dbReference type="PROSITE" id="PS50228"/>
    </source>
</evidence>
<feature type="compositionally biased region" description="Polar residues" evidence="7">
    <location>
        <begin position="396"/>
        <end position="411"/>
    </location>
</feature>
<dbReference type="InterPro" id="IPR013806">
    <property type="entry name" value="Kringle-like"/>
</dbReference>
<dbReference type="CDD" id="cd12083">
    <property type="entry name" value="DD_cGKI"/>
    <property type="match status" value="1"/>
</dbReference>
<reference evidence="12" key="1">
    <citation type="submission" date="2022-01" db="EMBL/GenBank/DDBJ databases">
        <authorList>
            <person name="Braso-Vives M."/>
        </authorList>
    </citation>
    <scope>NUCLEOTIDE SEQUENCE</scope>
</reference>
<keyword evidence="13" id="KW-1185">Reference proteome</keyword>
<accession>A0A8S4MMF1</accession>
<feature type="region of interest" description="Disordered" evidence="7">
    <location>
        <begin position="376"/>
        <end position="415"/>
    </location>
</feature>
<dbReference type="PROSITE" id="PS00615">
    <property type="entry name" value="C_TYPE_LECTIN_1"/>
    <property type="match status" value="1"/>
</dbReference>
<dbReference type="PRINTS" id="PR00018">
    <property type="entry name" value="KRINGLE"/>
</dbReference>
<feature type="domain" description="Kringle" evidence="9">
    <location>
        <begin position="1219"/>
        <end position="1297"/>
    </location>
</feature>
<feature type="coiled-coil region" evidence="6">
    <location>
        <begin position="424"/>
        <end position="605"/>
    </location>
</feature>
<dbReference type="InterPro" id="IPR000922">
    <property type="entry name" value="Lectin_gal-bd_dom"/>
</dbReference>
<evidence type="ECO:0000256" key="7">
    <source>
        <dbReference type="SAM" id="MobiDB-lite"/>
    </source>
</evidence>
<dbReference type="Proteomes" id="UP000838412">
    <property type="component" value="Unassembled WGS sequence"/>
</dbReference>
<evidence type="ECO:0000256" key="4">
    <source>
        <dbReference type="ARBA" id="ARBA00023157"/>
    </source>
</evidence>
<dbReference type="PROSITE" id="PS50041">
    <property type="entry name" value="C_TYPE_LECTIN_2"/>
    <property type="match status" value="3"/>
</dbReference>
<feature type="domain" description="C-type lectin" evidence="8">
    <location>
        <begin position="249"/>
        <end position="374"/>
    </location>
</feature>
<feature type="region of interest" description="Disordered" evidence="7">
    <location>
        <begin position="84"/>
        <end position="107"/>
    </location>
</feature>
<feature type="domain" description="C-type lectin" evidence="8">
    <location>
        <begin position="1640"/>
        <end position="1765"/>
    </location>
</feature>
<organism evidence="12 13">
    <name type="scientific">Branchiostoma lanceolatum</name>
    <name type="common">Common lancelet</name>
    <name type="synonym">Amphioxus lanceolatum</name>
    <dbReference type="NCBI Taxonomy" id="7740"/>
    <lineage>
        <taxon>Eukaryota</taxon>
        <taxon>Metazoa</taxon>
        <taxon>Chordata</taxon>
        <taxon>Cephalochordata</taxon>
        <taxon>Leptocardii</taxon>
        <taxon>Amphioxiformes</taxon>
        <taxon>Branchiostomatidae</taxon>
        <taxon>Branchiostoma</taxon>
    </lineage>
</organism>
<dbReference type="InterPro" id="IPR038178">
    <property type="entry name" value="Kringle_sf"/>
</dbReference>
<dbReference type="GO" id="GO:0008270">
    <property type="term" value="F:zinc ion binding"/>
    <property type="evidence" value="ECO:0007669"/>
    <property type="project" value="InterPro"/>
</dbReference>
<evidence type="ECO:0000256" key="6">
    <source>
        <dbReference type="SAM" id="Coils"/>
    </source>
</evidence>
<feature type="non-terminal residue" evidence="12">
    <location>
        <position position="1"/>
    </location>
</feature>
<keyword evidence="4 5" id="KW-1015">Disulfide bond</keyword>
<dbReference type="Pfam" id="PF08685">
    <property type="entry name" value="GON"/>
    <property type="match status" value="1"/>
</dbReference>
<dbReference type="FunFam" id="2.60.120.740:FF:000001">
    <property type="entry name" value="Adhesion G protein-coupled receptor L2"/>
    <property type="match status" value="1"/>
</dbReference>
<dbReference type="SUPFAM" id="SSF57440">
    <property type="entry name" value="Kringle-like"/>
    <property type="match status" value="1"/>
</dbReference>
<dbReference type="CDD" id="cd10909">
    <property type="entry name" value="ChtBD1_GH18_2"/>
    <property type="match status" value="1"/>
</dbReference>
<feature type="disulfide bond" evidence="5">
    <location>
        <begin position="1269"/>
        <end position="1292"/>
    </location>
</feature>
<feature type="domain" description="C-type lectin" evidence="8">
    <location>
        <begin position="117"/>
        <end position="232"/>
    </location>
</feature>
<dbReference type="SMART" id="SM00607">
    <property type="entry name" value="FTP"/>
    <property type="match status" value="1"/>
</dbReference>
<dbReference type="InterPro" id="IPR001304">
    <property type="entry name" value="C-type_lectin-like"/>
</dbReference>
<dbReference type="Gene3D" id="2.40.20.10">
    <property type="entry name" value="Plasminogen Kringle 4"/>
    <property type="match status" value="1"/>
</dbReference>
<protein>
    <submittedName>
        <fullName evidence="12">LPA protein</fullName>
    </submittedName>
</protein>
<dbReference type="EMBL" id="CAKMNS010000111">
    <property type="protein sequence ID" value="CAH1276937.1"/>
    <property type="molecule type" value="Genomic_DNA"/>
</dbReference>
<comment type="caution">
    <text evidence="12">The sequence shown here is derived from an EMBL/GenBank/DDBJ whole genome shotgun (WGS) entry which is preliminary data.</text>
</comment>
<evidence type="ECO:0000256" key="5">
    <source>
        <dbReference type="PROSITE-ProRule" id="PRU00121"/>
    </source>
</evidence>
<dbReference type="Gene3D" id="2.60.120.740">
    <property type="match status" value="1"/>
</dbReference>
<dbReference type="Gene3D" id="2.60.120.260">
    <property type="entry name" value="Galactose-binding domain-like"/>
    <property type="match status" value="1"/>
</dbReference>
<dbReference type="InterPro" id="IPR016187">
    <property type="entry name" value="CTDL_fold"/>
</dbReference>
<feature type="disulfide bond" evidence="5">
    <location>
        <begin position="1220"/>
        <end position="1297"/>
    </location>
</feature>
<dbReference type="InterPro" id="IPR000001">
    <property type="entry name" value="Kringle"/>
</dbReference>
<feature type="region of interest" description="Disordered" evidence="7">
    <location>
        <begin position="33"/>
        <end position="54"/>
    </location>
</feature>
<dbReference type="SUPFAM" id="SSF56436">
    <property type="entry name" value="C-type lectin-like"/>
    <property type="match status" value="3"/>
</dbReference>
<dbReference type="CDD" id="cd00108">
    <property type="entry name" value="KR"/>
    <property type="match status" value="1"/>
</dbReference>
<dbReference type="PROSITE" id="PS51046">
    <property type="entry name" value="GON"/>
    <property type="match status" value="1"/>
</dbReference>
<sequence>CRIYAEFEPKDLSGKMCESEELKDVRLTDIHDKIRSELKHQPAGNEEPLPSTEMKKEQLYEQLYDLLKQEKQKTREQDETISTLQAKINDETPTDSNSFPGKPALPLQPCPDGYSQYNTKCYKLSTDKMTFSAAKDVCQRDGGILAIINAQDTSDPVVKKIRADGGPYWIGLTDVRKEGTFVRSDEAESPAAYTNWYPHQPDNGGGEDCVAMSRDQDWNDVPCSSRLNFICEKARTRRWICPALYPLGYKKRCFRFSTGNVNFNKAKAICRGEGGRLAVLQDEGTDIFIRKSIRRLPHRRAQSYWIGLSDAQKEGTFVWSDGTELTTSAYAHWAPGNPDNAAVGDGEDCVEVRPDLDYKWNDVGCGEKRRFGCEKDVAPGSDQTMLMTEMPPAGTESPNNPGHEQPHTTSGPDEDGCTWLDQELHEKERELQEQAQIITELTAHLLQKDEEIQDLTIRLQQKDEEIQDVRSQLQQKDEEIQDVTTLLQQKDEEIQDVTTLLQQKDEEIQDVTALLQQKDEEIQDVTALLQQKDEEIQDVTALLQQKDEEIQDVRSQLQQKDEEIQVVTSQLQQKDDEIQDVTSQLQQKDEEIQDVISQLQQKDEEIQDFISQFRLMDEEIQDFIFLLQQKDEEIQDLTTRLEQPSPAADHETPVTSTGVNVALGKTAFQTSTLAYRGAASLAVDGNSAANYHAGSCTHTAHMPGEDTPSWWVDLGQSYVVDRVVIFNRQDCCSDRINPFNVHIGDSDQVNSNPKCGGDHQINVNQPSISISCQGMKGRYVGVRLPGPLRVLTLCEVQVFSAHIVPEGKWRNDFRCGQGYPAENGYPAECNPDGEGPCCSTANWCGKTRNHCGCKGCADYRDVNGTATGSESRDYTSLGCWRDTADRAIPTLEGTDPRLDGNYQVRPNAIETCYQVARSLGFTVFAVQDGGQCFGSADAHYTHSKYGPSTACAADGEGGPRANEVYGITATGPDVRATSCHEAKGMNPTGGDGEYTIYPFTTCTDVSIRVYCHNMASGNPEEFLTLPSGPENNYAIVFADRLRDGHLCDGPLQDQNAGSGTTKFSKVRIKFEDTTIAVVRDDYTFATSTGYNNVSYAEAGDCYSWSQGCAKGTFKVNLDGTELALAPQVDWVMVNTWPGDLTINDMFISEDRTVASARCGGWCGRCRPAESKLRLLHPQCHGQIGTAESLSEEEEIQDLTPPLEQPPPVVQTTVTSSKENCIEGNGASYRGPVSVTETGKMCQRWDRQTPHGHTRGPVYYPSSGLEQNYCRNPDGEAGVWCYTTDPNTRWERCDVPTCESLSGEKIQDVTTPLDQPRAQPAVQTTMTSSEAPATTEVSVPTVERTRCLGSIGYCPGSHATGARCVDGFCECSSTHYQRYTCLPVVGSCATTRGSPVAQAEAFQTADPRETFSCVADDNSQYEVHVLAVYEGVGHTRGFQQDPTGTAEMDVYVRAGQLTKPLVLVLSSYEAVNWVLHLPEVIEVHKVLLMAYYVDQSDVTVRGGSVDDVQRLSGRTGGVPACAYGKDDGGCKTVELLEFINGEFGPVSSLTGTYKADEWNLKVGTSTLETTTTMTAMAPSTTGTTSTTMATTTSIATITNMATTTPMTTSPVATTTTMATTTPMTTSLPTSDGPCPLGYELFEANCYKVFTDQMDYEDSVKACSKDGAILATPRDLATHQFLVELKNKVAGNKYVRIGLTDHVQEGVYEWSDGTPLREGDFDAWEPSPNNNDNNDCVEYVKARHFRRTSRNKWTPATCLFTNMFICQLEGTSTLETTTTMAPTSMAPTTTAMAPTTTETTSSTMAITTTVAKTMTSPGNGPIITPTETSSACEGKTLQLSCSAGETLEIDSANFGRTSKSHRCNCGLFCNTINTCYADNSLSIVKSACQGKRECAVEATKSVFGDPCPFIGKYLEATYCCVPG</sequence>